<keyword evidence="4 9" id="KW-0238">DNA-binding</keyword>
<dbReference type="Gene3D" id="1.10.10.10">
    <property type="entry name" value="Winged helix-like DNA-binding domain superfamily/Winged helix DNA-binding domain"/>
    <property type="match status" value="1"/>
</dbReference>
<dbReference type="InterPro" id="IPR016032">
    <property type="entry name" value="Sig_transdc_resp-reg_C-effctor"/>
</dbReference>
<evidence type="ECO:0000256" key="5">
    <source>
        <dbReference type="ARBA" id="ARBA00023163"/>
    </source>
</evidence>
<proteinExistence type="predicted"/>
<evidence type="ECO:0000259" key="7">
    <source>
        <dbReference type="PROSITE" id="PS50043"/>
    </source>
</evidence>
<feature type="domain" description="Response regulatory" evidence="8">
    <location>
        <begin position="13"/>
        <end position="127"/>
    </location>
</feature>
<protein>
    <submittedName>
        <fullName evidence="9">DNA-binding response regulator</fullName>
    </submittedName>
</protein>
<reference evidence="9 10" key="1">
    <citation type="submission" date="2023-11" db="EMBL/GenBank/DDBJ databases">
        <title>Draft genome of Azohydromonas lata strain H1 (DSM1123), a polyhydroxyalkanoate producer.</title>
        <authorList>
            <person name="Traversa D."/>
            <person name="D'Addabbo P."/>
            <person name="Pazzani C."/>
            <person name="Manzari C."/>
            <person name="Chiara M."/>
            <person name="Scrascia M."/>
        </authorList>
    </citation>
    <scope>NUCLEOTIDE SEQUENCE [LARGE SCALE GENOMIC DNA]</scope>
    <source>
        <strain evidence="9 10">H1</strain>
    </source>
</reference>
<accession>A0ABU5IJR9</accession>
<dbReference type="InterPro" id="IPR001789">
    <property type="entry name" value="Sig_transdc_resp-reg_receiver"/>
</dbReference>
<dbReference type="Pfam" id="PF00072">
    <property type="entry name" value="Response_reg"/>
    <property type="match status" value="1"/>
</dbReference>
<evidence type="ECO:0000256" key="1">
    <source>
        <dbReference type="ARBA" id="ARBA00022553"/>
    </source>
</evidence>
<keyword evidence="5" id="KW-0804">Transcription</keyword>
<dbReference type="PROSITE" id="PS50043">
    <property type="entry name" value="HTH_LUXR_2"/>
    <property type="match status" value="1"/>
</dbReference>
<dbReference type="SUPFAM" id="SSF52172">
    <property type="entry name" value="CheY-like"/>
    <property type="match status" value="1"/>
</dbReference>
<dbReference type="EMBL" id="JAXOJX010000039">
    <property type="protein sequence ID" value="MDZ5459144.1"/>
    <property type="molecule type" value="Genomic_DNA"/>
</dbReference>
<dbReference type="InterPro" id="IPR011006">
    <property type="entry name" value="CheY-like_superfamily"/>
</dbReference>
<feature type="modified residue" description="4-aspartylphosphate" evidence="6">
    <location>
        <position position="60"/>
    </location>
</feature>
<dbReference type="InterPro" id="IPR039420">
    <property type="entry name" value="WalR-like"/>
</dbReference>
<dbReference type="GO" id="GO:0003677">
    <property type="term" value="F:DNA binding"/>
    <property type="evidence" value="ECO:0007669"/>
    <property type="project" value="UniProtKB-KW"/>
</dbReference>
<keyword evidence="1 6" id="KW-0597">Phosphoprotein</keyword>
<keyword evidence="2" id="KW-0902">Two-component regulatory system</keyword>
<evidence type="ECO:0000256" key="2">
    <source>
        <dbReference type="ARBA" id="ARBA00023012"/>
    </source>
</evidence>
<dbReference type="RefSeq" id="WP_322466971.1">
    <property type="nucleotide sequence ID" value="NZ_JAXOJX010000039.1"/>
</dbReference>
<feature type="domain" description="HTH luxR-type" evidence="7">
    <location>
        <begin position="239"/>
        <end position="304"/>
    </location>
</feature>
<dbReference type="SUPFAM" id="SSF46894">
    <property type="entry name" value="C-terminal effector domain of the bipartite response regulators"/>
    <property type="match status" value="1"/>
</dbReference>
<keyword evidence="10" id="KW-1185">Reference proteome</keyword>
<evidence type="ECO:0000256" key="4">
    <source>
        <dbReference type="ARBA" id="ARBA00023125"/>
    </source>
</evidence>
<dbReference type="SMART" id="SM00448">
    <property type="entry name" value="REC"/>
    <property type="match status" value="1"/>
</dbReference>
<sequence>MNKVPELDRGAGVVLVVDDVPDNLALLHDALDEGGYTVLVATSGEQALTRATQADIVLLDAVMPGMDGFEVARRLRADPRTAATPIVFMTGLTESEHLVKAFAAGVNDYVTKPLRTSEVLARMAAHLHSARSQTQARRVLDAFGHASVVLRARDGRLVWQTALARQLLAEFFTGDDAPGPDGSAPAPLRAWLNVKPALGATLAVTQAARRLTFVLHEAMGEDEWLLVLREQNDTATIAALGPTFGLTARESEVLYWVLQGKTNRDIGDILGTSPRTVTKHLEHVFEKLGVETRTAAAALVVKRLGPLAAARE</sequence>
<dbReference type="InterPro" id="IPR000792">
    <property type="entry name" value="Tscrpt_reg_LuxR_C"/>
</dbReference>
<dbReference type="PROSITE" id="PS50110">
    <property type="entry name" value="RESPONSE_REGULATORY"/>
    <property type="match status" value="1"/>
</dbReference>
<evidence type="ECO:0000256" key="6">
    <source>
        <dbReference type="PROSITE-ProRule" id="PRU00169"/>
    </source>
</evidence>
<dbReference type="PRINTS" id="PR00038">
    <property type="entry name" value="HTHLUXR"/>
</dbReference>
<dbReference type="PANTHER" id="PTHR48111:SF1">
    <property type="entry name" value="TWO-COMPONENT RESPONSE REGULATOR ORR33"/>
    <property type="match status" value="1"/>
</dbReference>
<dbReference type="CDD" id="cd06170">
    <property type="entry name" value="LuxR_C_like"/>
    <property type="match status" value="1"/>
</dbReference>
<evidence type="ECO:0000256" key="3">
    <source>
        <dbReference type="ARBA" id="ARBA00023015"/>
    </source>
</evidence>
<dbReference type="Gene3D" id="3.40.50.2300">
    <property type="match status" value="1"/>
</dbReference>
<dbReference type="Proteomes" id="UP001293718">
    <property type="component" value="Unassembled WGS sequence"/>
</dbReference>
<name>A0ABU5IJR9_9BURK</name>
<comment type="caution">
    <text evidence="9">The sequence shown here is derived from an EMBL/GenBank/DDBJ whole genome shotgun (WGS) entry which is preliminary data.</text>
</comment>
<evidence type="ECO:0000259" key="8">
    <source>
        <dbReference type="PROSITE" id="PS50110"/>
    </source>
</evidence>
<gene>
    <name evidence="9" type="ORF">SM757_21430</name>
</gene>
<dbReference type="PANTHER" id="PTHR48111">
    <property type="entry name" value="REGULATOR OF RPOS"/>
    <property type="match status" value="1"/>
</dbReference>
<dbReference type="Pfam" id="PF00196">
    <property type="entry name" value="GerE"/>
    <property type="match status" value="1"/>
</dbReference>
<keyword evidence="3" id="KW-0805">Transcription regulation</keyword>
<organism evidence="9 10">
    <name type="scientific">Azohydromonas lata</name>
    <dbReference type="NCBI Taxonomy" id="45677"/>
    <lineage>
        <taxon>Bacteria</taxon>
        <taxon>Pseudomonadati</taxon>
        <taxon>Pseudomonadota</taxon>
        <taxon>Betaproteobacteria</taxon>
        <taxon>Burkholderiales</taxon>
        <taxon>Sphaerotilaceae</taxon>
        <taxon>Azohydromonas</taxon>
    </lineage>
</organism>
<evidence type="ECO:0000313" key="10">
    <source>
        <dbReference type="Proteomes" id="UP001293718"/>
    </source>
</evidence>
<evidence type="ECO:0000313" key="9">
    <source>
        <dbReference type="EMBL" id="MDZ5459144.1"/>
    </source>
</evidence>
<dbReference type="InterPro" id="IPR036388">
    <property type="entry name" value="WH-like_DNA-bd_sf"/>
</dbReference>
<dbReference type="SMART" id="SM00421">
    <property type="entry name" value="HTH_LUXR"/>
    <property type="match status" value="1"/>
</dbReference>